<dbReference type="EMBL" id="JAAKZF010000056">
    <property type="protein sequence ID" value="NGO54573.1"/>
    <property type="molecule type" value="Genomic_DNA"/>
</dbReference>
<evidence type="ECO:0000313" key="2">
    <source>
        <dbReference type="EMBL" id="NGO54573.1"/>
    </source>
</evidence>
<keyword evidence="1" id="KW-0812">Transmembrane</keyword>
<feature type="transmembrane region" description="Helical" evidence="1">
    <location>
        <begin position="12"/>
        <end position="32"/>
    </location>
</feature>
<name>A0A6G4WK64_9HYPH</name>
<evidence type="ECO:0000313" key="3">
    <source>
        <dbReference type="Proteomes" id="UP001642900"/>
    </source>
</evidence>
<keyword evidence="1" id="KW-0472">Membrane</keyword>
<gene>
    <name evidence="2" type="ORF">G6N73_26195</name>
</gene>
<protein>
    <submittedName>
        <fullName evidence="2">Uncharacterized protein</fullName>
    </submittedName>
</protein>
<sequence>MNDAVVGYWSDIATIAAGVLAAIGLIATAISLRANARSNDLSSLFMVLREIGDAESRLAQSLSNAEEFRKCLNSYLNLLETLAAAINNKLLNKVTRTIAKDRLVNDLAILQSNNASKDAFEKAVTSPDTFLEIRLFCRRHRTPIERQTRMLEINA</sequence>
<comment type="caution">
    <text evidence="2">The sequence shown here is derived from an EMBL/GenBank/DDBJ whole genome shotgun (WGS) entry which is preliminary data.</text>
</comment>
<proteinExistence type="predicted"/>
<dbReference type="AlphaFoldDB" id="A0A6G4WK64"/>
<keyword evidence="3" id="KW-1185">Reference proteome</keyword>
<reference evidence="2 3" key="1">
    <citation type="submission" date="2020-02" db="EMBL/GenBank/DDBJ databases">
        <title>Genome sequence of strain CCNWXJ40-4.</title>
        <authorList>
            <person name="Gao J."/>
            <person name="Sun J."/>
        </authorList>
    </citation>
    <scope>NUCLEOTIDE SEQUENCE [LARGE SCALE GENOMIC DNA]</scope>
    <source>
        <strain evidence="2 3">CCNWXJ 40-4</strain>
    </source>
</reference>
<dbReference type="Proteomes" id="UP001642900">
    <property type="component" value="Unassembled WGS sequence"/>
</dbReference>
<keyword evidence="1" id="KW-1133">Transmembrane helix</keyword>
<evidence type="ECO:0000256" key="1">
    <source>
        <dbReference type="SAM" id="Phobius"/>
    </source>
</evidence>
<accession>A0A6G4WK64</accession>
<organism evidence="2 3">
    <name type="scientific">Allomesorhizobium camelthorni</name>
    <dbReference type="NCBI Taxonomy" id="475069"/>
    <lineage>
        <taxon>Bacteria</taxon>
        <taxon>Pseudomonadati</taxon>
        <taxon>Pseudomonadota</taxon>
        <taxon>Alphaproteobacteria</taxon>
        <taxon>Hyphomicrobiales</taxon>
        <taxon>Phyllobacteriaceae</taxon>
        <taxon>Allomesorhizobium</taxon>
    </lineage>
</organism>
<dbReference type="RefSeq" id="WP_165032909.1">
    <property type="nucleotide sequence ID" value="NZ_JAAKZF010000056.1"/>
</dbReference>